<keyword evidence="2" id="KW-1185">Reference proteome</keyword>
<organism evidence="1 2">
    <name type="scientific">Pleurodeles waltl</name>
    <name type="common">Iberian ribbed newt</name>
    <dbReference type="NCBI Taxonomy" id="8319"/>
    <lineage>
        <taxon>Eukaryota</taxon>
        <taxon>Metazoa</taxon>
        <taxon>Chordata</taxon>
        <taxon>Craniata</taxon>
        <taxon>Vertebrata</taxon>
        <taxon>Euteleostomi</taxon>
        <taxon>Amphibia</taxon>
        <taxon>Batrachia</taxon>
        <taxon>Caudata</taxon>
        <taxon>Salamandroidea</taxon>
        <taxon>Salamandridae</taxon>
        <taxon>Pleurodelinae</taxon>
        <taxon>Pleurodeles</taxon>
    </lineage>
</organism>
<comment type="caution">
    <text evidence="1">The sequence shown here is derived from an EMBL/GenBank/DDBJ whole genome shotgun (WGS) entry which is preliminary data.</text>
</comment>
<evidence type="ECO:0000313" key="1">
    <source>
        <dbReference type="EMBL" id="KAJ1134760.1"/>
    </source>
</evidence>
<evidence type="ECO:0000313" key="2">
    <source>
        <dbReference type="Proteomes" id="UP001066276"/>
    </source>
</evidence>
<name>A0AAV7Q3L4_PLEWA</name>
<sequence length="116" mass="13116">MYWSSTPTGIQGREHRGHTSSFQVCQVNDGKVKIIDYKGDDLGIDPSDVHNTAKAAKNTTIQHEFELYYQKEKVAFKASNGMFASRTYYSRNKTTIEAVKKEIDDTCLFDRVGADV</sequence>
<dbReference type="EMBL" id="JANPWB010000010">
    <property type="protein sequence ID" value="KAJ1134760.1"/>
    <property type="molecule type" value="Genomic_DNA"/>
</dbReference>
<protein>
    <submittedName>
        <fullName evidence="1">Uncharacterized protein</fullName>
    </submittedName>
</protein>
<gene>
    <name evidence="1" type="ORF">NDU88_001207</name>
</gene>
<reference evidence="1" key="1">
    <citation type="journal article" date="2022" name="bioRxiv">
        <title>Sequencing and chromosome-scale assembly of the giantPleurodeles waltlgenome.</title>
        <authorList>
            <person name="Brown T."/>
            <person name="Elewa A."/>
            <person name="Iarovenko S."/>
            <person name="Subramanian E."/>
            <person name="Araus A.J."/>
            <person name="Petzold A."/>
            <person name="Susuki M."/>
            <person name="Suzuki K.-i.T."/>
            <person name="Hayashi T."/>
            <person name="Toyoda A."/>
            <person name="Oliveira C."/>
            <person name="Osipova E."/>
            <person name="Leigh N.D."/>
            <person name="Simon A."/>
            <person name="Yun M.H."/>
        </authorList>
    </citation>
    <scope>NUCLEOTIDE SEQUENCE</scope>
    <source>
        <strain evidence="1">20211129_DDA</strain>
        <tissue evidence="1">Liver</tissue>
    </source>
</reference>
<dbReference type="Gene3D" id="2.80.10.50">
    <property type="match status" value="1"/>
</dbReference>
<dbReference type="SUPFAM" id="SSF50405">
    <property type="entry name" value="Actin-crosslinking proteins"/>
    <property type="match status" value="1"/>
</dbReference>
<accession>A0AAV7Q3L4</accession>
<dbReference type="AlphaFoldDB" id="A0AAV7Q3L4"/>
<proteinExistence type="predicted"/>
<dbReference type="InterPro" id="IPR008999">
    <property type="entry name" value="Actin-crosslinking"/>
</dbReference>
<dbReference type="Proteomes" id="UP001066276">
    <property type="component" value="Chromosome 6"/>
</dbReference>